<gene>
    <name evidence="4" type="ORF">SAMN04488544_0344</name>
</gene>
<evidence type="ECO:0000256" key="1">
    <source>
        <dbReference type="ARBA" id="ARBA00010702"/>
    </source>
</evidence>
<feature type="binding site" evidence="3">
    <location>
        <position position="59"/>
    </location>
    <ligand>
        <name>Mg(2+)</name>
        <dbReference type="ChEBI" id="CHEBI:18420"/>
        <label>1</label>
    </ligand>
</feature>
<evidence type="ECO:0000313" key="5">
    <source>
        <dbReference type="Proteomes" id="UP000198825"/>
    </source>
</evidence>
<comment type="similarity">
    <text evidence="1">Belongs to the ADP-ribosylglycohydrolase family.</text>
</comment>
<comment type="cofactor">
    <cofactor evidence="3">
        <name>Mg(2+)</name>
        <dbReference type="ChEBI" id="CHEBI:18420"/>
    </cofactor>
    <text evidence="3">Binds 2 magnesium ions per subunit.</text>
</comment>
<dbReference type="Gene3D" id="3.90.190.10">
    <property type="entry name" value="Protein tyrosine phosphatase superfamily"/>
    <property type="match status" value="1"/>
</dbReference>
<organism evidence="4 5">
    <name type="scientific">Microlunatus sagamiharensis</name>
    <dbReference type="NCBI Taxonomy" id="546874"/>
    <lineage>
        <taxon>Bacteria</taxon>
        <taxon>Bacillati</taxon>
        <taxon>Actinomycetota</taxon>
        <taxon>Actinomycetes</taxon>
        <taxon>Propionibacteriales</taxon>
        <taxon>Propionibacteriaceae</taxon>
        <taxon>Microlunatus</taxon>
    </lineage>
</organism>
<evidence type="ECO:0000256" key="2">
    <source>
        <dbReference type="ARBA" id="ARBA00022801"/>
    </source>
</evidence>
<dbReference type="InterPro" id="IPR050792">
    <property type="entry name" value="ADP-ribosylglycohydrolase"/>
</dbReference>
<dbReference type="OrthoDB" id="9798107at2"/>
<keyword evidence="3" id="KW-0479">Metal-binding</keyword>
<dbReference type="STRING" id="546874.SAMN04488544_0344"/>
<dbReference type="InterPro" id="IPR005502">
    <property type="entry name" value="Ribosyl_crysJ1"/>
</dbReference>
<feature type="binding site" evidence="3">
    <location>
        <position position="276"/>
    </location>
    <ligand>
        <name>Mg(2+)</name>
        <dbReference type="ChEBI" id="CHEBI:18420"/>
        <label>1</label>
    </ligand>
</feature>
<dbReference type="InterPro" id="IPR029021">
    <property type="entry name" value="Prot-tyrosine_phosphatase-like"/>
</dbReference>
<dbReference type="RefSeq" id="WP_091072814.1">
    <property type="nucleotide sequence ID" value="NZ_LT629799.1"/>
</dbReference>
<protein>
    <submittedName>
        <fullName evidence="4">ADP-ribosylglycohydrolase</fullName>
    </submittedName>
</protein>
<dbReference type="Pfam" id="PF03747">
    <property type="entry name" value="ADP_ribosyl_GH"/>
    <property type="match status" value="1"/>
</dbReference>
<feature type="binding site" evidence="3">
    <location>
        <position position="60"/>
    </location>
    <ligand>
        <name>Mg(2+)</name>
        <dbReference type="ChEBI" id="CHEBI:18420"/>
        <label>1</label>
    </ligand>
</feature>
<name>A0A1H2LKD2_9ACTN</name>
<keyword evidence="2 4" id="KW-0378">Hydrolase</keyword>
<keyword evidence="3" id="KW-0460">Magnesium</keyword>
<dbReference type="InterPro" id="IPR036705">
    <property type="entry name" value="Ribosyl_crysJ1_sf"/>
</dbReference>
<dbReference type="SUPFAM" id="SSF101478">
    <property type="entry name" value="ADP-ribosylglycohydrolase"/>
    <property type="match status" value="1"/>
</dbReference>
<dbReference type="Gene3D" id="1.10.4080.10">
    <property type="entry name" value="ADP-ribosylation/Crystallin J1"/>
    <property type="match status" value="1"/>
</dbReference>
<dbReference type="PANTHER" id="PTHR16222:SF24">
    <property type="entry name" value="ADP-RIBOSYLHYDROLASE ARH3"/>
    <property type="match status" value="1"/>
</dbReference>
<feature type="binding site" evidence="3">
    <location>
        <position position="277"/>
    </location>
    <ligand>
        <name>Mg(2+)</name>
        <dbReference type="ChEBI" id="CHEBI:18420"/>
        <label>1</label>
    </ligand>
</feature>
<feature type="binding site" evidence="3">
    <location>
        <position position="58"/>
    </location>
    <ligand>
        <name>Mg(2+)</name>
        <dbReference type="ChEBI" id="CHEBI:18420"/>
        <label>1</label>
    </ligand>
</feature>
<proteinExistence type="inferred from homology"/>
<evidence type="ECO:0000313" key="4">
    <source>
        <dbReference type="EMBL" id="SDU81195.1"/>
    </source>
</evidence>
<keyword evidence="5" id="KW-1185">Reference proteome</keyword>
<dbReference type="Proteomes" id="UP000198825">
    <property type="component" value="Chromosome I"/>
</dbReference>
<dbReference type="EMBL" id="LT629799">
    <property type="protein sequence ID" value="SDU81195.1"/>
    <property type="molecule type" value="Genomic_DNA"/>
</dbReference>
<dbReference type="SUPFAM" id="SSF52799">
    <property type="entry name" value="(Phosphotyrosine protein) phosphatases II"/>
    <property type="match status" value="1"/>
</dbReference>
<dbReference type="GO" id="GO:0046872">
    <property type="term" value="F:metal ion binding"/>
    <property type="evidence" value="ECO:0007669"/>
    <property type="project" value="UniProtKB-KW"/>
</dbReference>
<reference evidence="5" key="1">
    <citation type="submission" date="2016-10" db="EMBL/GenBank/DDBJ databases">
        <authorList>
            <person name="Varghese N."/>
            <person name="Submissions S."/>
        </authorList>
    </citation>
    <scope>NUCLEOTIDE SEQUENCE [LARGE SCALE GENOMIC DNA]</scope>
    <source>
        <strain evidence="5">DSM 21743</strain>
    </source>
</reference>
<dbReference type="GO" id="GO:0016787">
    <property type="term" value="F:hydrolase activity"/>
    <property type="evidence" value="ECO:0007669"/>
    <property type="project" value="UniProtKB-KW"/>
</dbReference>
<feature type="binding site" evidence="3">
    <location>
        <position position="274"/>
    </location>
    <ligand>
        <name>Mg(2+)</name>
        <dbReference type="ChEBI" id="CHEBI:18420"/>
        <label>1</label>
    </ligand>
</feature>
<accession>A0A1H2LKD2</accession>
<dbReference type="AlphaFoldDB" id="A0A1H2LKD2"/>
<dbReference type="PANTHER" id="PTHR16222">
    <property type="entry name" value="ADP-RIBOSYLGLYCOHYDROLASE"/>
    <property type="match status" value="1"/>
</dbReference>
<evidence type="ECO:0000256" key="3">
    <source>
        <dbReference type="PIRSR" id="PIRSR605502-1"/>
    </source>
</evidence>
<sequence length="612" mass="64941">MTLKLTTAQYDRAAGVLLALAAGDALGAGYEFGPPLDDDVEVRMQGGGSFGWAPGEWTDDTSMAVAIAEVSAEGLDLRSAEAQDRIAARWLGWSRNAKDVGIQTGQVLGAVTGGTPGLAERVRKATADLHRRTGRTAGNGSLMRTAPVALARLDDPDALVEAAHALSAITHADPEAGEACALWCLAIRHAVLEGTFDGLRLAVDALPADRRAVWTYRLDLAEELPPSAFTRNGWVVEALQGAWSAIARTVVPTGGQPGDHLRLALEAAVRGGHDTDTVAAIAGSLLGARWGASAVPSAWRRVLHGWPGLRGRDLVRLAVLTARGGRPDGAGWPSAAVVDYSIYESSALARHPQDEHVWLAGVGAFDDPPPEVDAVVSLCRLGAAQVPVARVAPEDHVEVWLVDSADPAQNPNLDLVLADAVDAVAALRAEGRTVLLHCVQAQSRTPTVAALYGARVSGQPAAECLVKVQEVLPGAHPNQAFLEVIEGRSAEPARAGRAFGAVAGSRSLVQDREITLTANEADQLLVILDDVVGSLDRIGSREAAGEDPGHEWVHEYFSTGGATRRLSHARRILSKAFARVYTDDEQAEIWDQREWPVWAVHLPEIARKPDDR</sequence>